<dbReference type="InterPro" id="IPR014729">
    <property type="entry name" value="Rossmann-like_a/b/a_fold"/>
</dbReference>
<dbReference type="FunFam" id="3.40.50.620:FF:000013">
    <property type="entry name" value="Pantothenate synthetase"/>
    <property type="match status" value="1"/>
</dbReference>
<evidence type="ECO:0000256" key="4">
    <source>
        <dbReference type="ARBA" id="ARBA00022655"/>
    </source>
</evidence>
<feature type="binding site" evidence="8">
    <location>
        <begin position="147"/>
        <end position="150"/>
    </location>
    <ligand>
        <name>ATP</name>
        <dbReference type="ChEBI" id="CHEBI:30616"/>
    </ligand>
</feature>
<dbReference type="EMBL" id="PQAP01000011">
    <property type="protein sequence ID" value="PWB75297.1"/>
    <property type="molecule type" value="Genomic_DNA"/>
</dbReference>
<evidence type="ECO:0000256" key="8">
    <source>
        <dbReference type="HAMAP-Rule" id="MF_00158"/>
    </source>
</evidence>
<dbReference type="Gene3D" id="3.40.50.620">
    <property type="entry name" value="HUPs"/>
    <property type="match status" value="1"/>
</dbReference>
<evidence type="ECO:0000256" key="3">
    <source>
        <dbReference type="ARBA" id="ARBA00022598"/>
    </source>
</evidence>
<dbReference type="GO" id="GO:0005829">
    <property type="term" value="C:cytosol"/>
    <property type="evidence" value="ECO:0007669"/>
    <property type="project" value="TreeGrafter"/>
</dbReference>
<feature type="binding site" evidence="8">
    <location>
        <position position="61"/>
    </location>
    <ligand>
        <name>beta-alanine</name>
        <dbReference type="ChEBI" id="CHEBI:57966"/>
    </ligand>
</feature>
<dbReference type="PANTHER" id="PTHR21299:SF1">
    <property type="entry name" value="PANTOATE--BETA-ALANINE LIGASE"/>
    <property type="match status" value="1"/>
</dbReference>
<keyword evidence="8" id="KW-0963">Cytoplasm</keyword>
<organism evidence="9 10">
    <name type="scientific">candidate division GN15 bacterium</name>
    <dbReference type="NCBI Taxonomy" id="2072418"/>
    <lineage>
        <taxon>Bacteria</taxon>
        <taxon>candidate division GN15</taxon>
    </lineage>
</organism>
<evidence type="ECO:0000256" key="2">
    <source>
        <dbReference type="ARBA" id="ARBA00009256"/>
    </source>
</evidence>
<dbReference type="InterPro" id="IPR003721">
    <property type="entry name" value="Pantoate_ligase"/>
</dbReference>
<proteinExistence type="inferred from homology"/>
<evidence type="ECO:0000256" key="7">
    <source>
        <dbReference type="ARBA" id="ARBA00048258"/>
    </source>
</evidence>
<comment type="pathway">
    <text evidence="1 8">Cofactor biosynthesis; (R)-pantothenate biosynthesis; (R)-pantothenate from (R)-pantoate and beta-alanine: step 1/1.</text>
</comment>
<dbReference type="GO" id="GO:0005524">
    <property type="term" value="F:ATP binding"/>
    <property type="evidence" value="ECO:0007669"/>
    <property type="project" value="UniProtKB-KW"/>
</dbReference>
<dbReference type="SUPFAM" id="SSF52374">
    <property type="entry name" value="Nucleotidylyl transferase"/>
    <property type="match status" value="1"/>
</dbReference>
<feature type="binding site" evidence="8">
    <location>
        <position position="61"/>
    </location>
    <ligand>
        <name>(R)-pantoate</name>
        <dbReference type="ChEBI" id="CHEBI:15980"/>
    </ligand>
</feature>
<evidence type="ECO:0000256" key="6">
    <source>
        <dbReference type="ARBA" id="ARBA00022840"/>
    </source>
</evidence>
<keyword evidence="4 8" id="KW-0566">Pantothenate biosynthesis</keyword>
<dbReference type="InterPro" id="IPR004821">
    <property type="entry name" value="Cyt_trans-like"/>
</dbReference>
<dbReference type="InterPro" id="IPR042176">
    <property type="entry name" value="Pantoate_ligase_C"/>
</dbReference>
<dbReference type="CDD" id="cd00560">
    <property type="entry name" value="PanC"/>
    <property type="match status" value="1"/>
</dbReference>
<evidence type="ECO:0000313" key="10">
    <source>
        <dbReference type="Proteomes" id="UP000250918"/>
    </source>
</evidence>
<evidence type="ECO:0000313" key="9">
    <source>
        <dbReference type="EMBL" id="PWB75297.1"/>
    </source>
</evidence>
<keyword evidence="5 8" id="KW-0547">Nucleotide-binding</keyword>
<protein>
    <recommendedName>
        <fullName evidence="8">Pantothenate synthetase</fullName>
        <shortName evidence="8">PS</shortName>
        <ecNumber evidence="8">6.3.2.1</ecNumber>
    </recommendedName>
    <alternativeName>
        <fullName evidence="8">Pantoate--beta-alanine ligase</fullName>
    </alternativeName>
    <alternativeName>
        <fullName evidence="8">Pantoate-activating enzyme</fullName>
    </alternativeName>
</protein>
<dbReference type="Proteomes" id="UP000250918">
    <property type="component" value="Unassembled WGS sequence"/>
</dbReference>
<feature type="binding site" evidence="8">
    <location>
        <position position="176"/>
    </location>
    <ligand>
        <name>ATP</name>
        <dbReference type="ChEBI" id="CHEBI:30616"/>
    </ligand>
</feature>
<keyword evidence="6 8" id="KW-0067">ATP-binding</keyword>
<comment type="catalytic activity">
    <reaction evidence="7 8">
        <text>(R)-pantoate + beta-alanine + ATP = (R)-pantothenate + AMP + diphosphate + H(+)</text>
        <dbReference type="Rhea" id="RHEA:10912"/>
        <dbReference type="ChEBI" id="CHEBI:15378"/>
        <dbReference type="ChEBI" id="CHEBI:15980"/>
        <dbReference type="ChEBI" id="CHEBI:29032"/>
        <dbReference type="ChEBI" id="CHEBI:30616"/>
        <dbReference type="ChEBI" id="CHEBI:33019"/>
        <dbReference type="ChEBI" id="CHEBI:57966"/>
        <dbReference type="ChEBI" id="CHEBI:456215"/>
        <dbReference type="EC" id="6.3.2.1"/>
    </reaction>
</comment>
<dbReference type="UniPathway" id="UPA00028">
    <property type="reaction ID" value="UER00005"/>
</dbReference>
<dbReference type="NCBIfam" id="TIGR00018">
    <property type="entry name" value="panC"/>
    <property type="match status" value="1"/>
</dbReference>
<dbReference type="PANTHER" id="PTHR21299">
    <property type="entry name" value="CYTIDYLATE KINASE/PANTOATE-BETA-ALANINE LIGASE"/>
    <property type="match status" value="1"/>
</dbReference>
<accession>A0A855X9L9</accession>
<dbReference type="GO" id="GO:0004592">
    <property type="term" value="F:pantoate-beta-alanine ligase activity"/>
    <property type="evidence" value="ECO:0007669"/>
    <property type="project" value="UniProtKB-UniRule"/>
</dbReference>
<comment type="similarity">
    <text evidence="2 8">Belongs to the pantothenate synthetase family.</text>
</comment>
<comment type="caution">
    <text evidence="9">The sequence shown here is derived from an EMBL/GenBank/DDBJ whole genome shotgun (WGS) entry which is preliminary data.</text>
</comment>
<dbReference type="GO" id="GO:0015940">
    <property type="term" value="P:pantothenate biosynthetic process"/>
    <property type="evidence" value="ECO:0007669"/>
    <property type="project" value="UniProtKB-UniRule"/>
</dbReference>
<gene>
    <name evidence="8" type="primary">panC</name>
    <name evidence="9" type="ORF">C3F09_02750</name>
</gene>
<comment type="subunit">
    <text evidence="8">Homodimer.</text>
</comment>
<feature type="active site" description="Proton donor" evidence="8">
    <location>
        <position position="37"/>
    </location>
</feature>
<comment type="miscellaneous">
    <text evidence="8">The reaction proceeds by a bi uni uni bi ping pong mechanism.</text>
</comment>
<evidence type="ECO:0000256" key="1">
    <source>
        <dbReference type="ARBA" id="ARBA00004990"/>
    </source>
</evidence>
<sequence>MTIIRSVRKMQSVARRLAARGKRIGLVPTMGYLHEGHLSLIRRAKKEAEVVITSIFVNPTQFAPNEDFARYPRDEKGDVRKIKTAGGDIVFAPKASEIYPADFQTYVNVEKLSQTLEGSVRPGHFRGVTTVVAQLFNITRPDVVVFGMKDFQQSVILRQMTEDLGYPIKYVVAPTVRESDGLAMSSRNKYLDTVARREALCLYYALKTARQMVAAGKTRTAIIAQEMRAVIRATCPTARIDYIAFTNMRTLESVRNVQRGTVVSLAVRVYGVRLIDNMKLR</sequence>
<name>A0A855X9L9_9BACT</name>
<comment type="subcellular location">
    <subcellularLocation>
        <location evidence="8">Cytoplasm</location>
    </subcellularLocation>
</comment>
<evidence type="ECO:0000256" key="5">
    <source>
        <dbReference type="ARBA" id="ARBA00022741"/>
    </source>
</evidence>
<dbReference type="Gene3D" id="3.30.1300.10">
    <property type="entry name" value="Pantoate-beta-alanine ligase, C-terminal domain"/>
    <property type="match status" value="1"/>
</dbReference>
<comment type="function">
    <text evidence="8">Catalyzes the condensation of pantoate with beta-alanine in an ATP-dependent reaction via a pantoyl-adenylate intermediate.</text>
</comment>
<dbReference type="HAMAP" id="MF_00158">
    <property type="entry name" value="PanC"/>
    <property type="match status" value="1"/>
</dbReference>
<feature type="binding site" evidence="8">
    <location>
        <begin position="30"/>
        <end position="37"/>
    </location>
    <ligand>
        <name>ATP</name>
        <dbReference type="ChEBI" id="CHEBI:30616"/>
    </ligand>
</feature>
<dbReference type="NCBIfam" id="TIGR00125">
    <property type="entry name" value="cyt_tran_rel"/>
    <property type="match status" value="1"/>
</dbReference>
<feature type="binding site" evidence="8">
    <location>
        <position position="153"/>
    </location>
    <ligand>
        <name>(R)-pantoate</name>
        <dbReference type="ChEBI" id="CHEBI:15980"/>
    </ligand>
</feature>
<reference evidence="9 10" key="1">
    <citation type="journal article" date="2018" name="ISME J.">
        <title>A methanotrophic archaeon couples anaerobic oxidation of methane to Fe(III) reduction.</title>
        <authorList>
            <person name="Cai C."/>
            <person name="Leu A.O."/>
            <person name="Xie G.J."/>
            <person name="Guo J."/>
            <person name="Feng Y."/>
            <person name="Zhao J.X."/>
            <person name="Tyson G.W."/>
            <person name="Yuan Z."/>
            <person name="Hu S."/>
        </authorList>
    </citation>
    <scope>NUCLEOTIDE SEQUENCE [LARGE SCALE GENOMIC DNA]</scope>
    <source>
        <strain evidence="9">FeB_12</strain>
    </source>
</reference>
<dbReference type="AlphaFoldDB" id="A0A855X9L9"/>
<keyword evidence="3 8" id="KW-0436">Ligase</keyword>
<dbReference type="EC" id="6.3.2.1" evidence="8"/>
<feature type="binding site" evidence="8">
    <location>
        <begin position="184"/>
        <end position="187"/>
    </location>
    <ligand>
        <name>ATP</name>
        <dbReference type="ChEBI" id="CHEBI:30616"/>
    </ligand>
</feature>
<dbReference type="Pfam" id="PF02569">
    <property type="entry name" value="Pantoate_ligase"/>
    <property type="match status" value="1"/>
</dbReference>